<dbReference type="Gene3D" id="1.25.40.20">
    <property type="entry name" value="Ankyrin repeat-containing domain"/>
    <property type="match status" value="4"/>
</dbReference>
<feature type="repeat" description="ANK" evidence="3">
    <location>
        <begin position="327"/>
        <end position="359"/>
    </location>
</feature>
<dbReference type="PROSITE" id="PS50297">
    <property type="entry name" value="ANK_REP_REGION"/>
    <property type="match status" value="5"/>
</dbReference>
<dbReference type="PANTHER" id="PTHR24198:SF165">
    <property type="entry name" value="ANKYRIN REPEAT-CONTAINING PROTEIN-RELATED"/>
    <property type="match status" value="1"/>
</dbReference>
<name>A0A7D8US14_9HELO</name>
<dbReference type="Proteomes" id="UP000481288">
    <property type="component" value="Unassembled WGS sequence"/>
</dbReference>
<gene>
    <name evidence="4" type="primary">ANK1_5</name>
    <name evidence="4" type="ORF">LCER1_G005288</name>
</gene>
<dbReference type="SUPFAM" id="SSF48403">
    <property type="entry name" value="Ankyrin repeat"/>
    <property type="match status" value="2"/>
</dbReference>
<dbReference type="EMBL" id="QGMG01000384">
    <property type="protein sequence ID" value="TVY54032.1"/>
    <property type="molecule type" value="Genomic_DNA"/>
</dbReference>
<keyword evidence="5" id="KW-1185">Reference proteome</keyword>
<dbReference type="Pfam" id="PF12796">
    <property type="entry name" value="Ank_2"/>
    <property type="match status" value="5"/>
</dbReference>
<protein>
    <submittedName>
        <fullName evidence="4">Ankyrin-1</fullName>
    </submittedName>
</protein>
<evidence type="ECO:0000313" key="5">
    <source>
        <dbReference type="Proteomes" id="UP000481288"/>
    </source>
</evidence>
<evidence type="ECO:0000313" key="4">
    <source>
        <dbReference type="EMBL" id="TVY54032.1"/>
    </source>
</evidence>
<feature type="repeat" description="ANK" evidence="3">
    <location>
        <begin position="635"/>
        <end position="667"/>
    </location>
</feature>
<keyword evidence="1" id="KW-0677">Repeat</keyword>
<comment type="caution">
    <text evidence="4">The sequence shown here is derived from an EMBL/GenBank/DDBJ whole genome shotgun (WGS) entry which is preliminary data.</text>
</comment>
<sequence length="740" mass="81936">MSLISTLMSAMQNLSASSKGAPNISVPNEEGYKALEEASKFGHAGIVEVLLNHGAPMVSLENQPDSPLIAAIESKHIEVVKLLMRARKERMQALAPENVSGISENEESRQAGAETQKDDILNRAKYGMTAMQRAAEDGFKEAVEILLEQSAPNAAKEQKLLHYAAESGHLELVRFLTTIEGIDVDINRKNDDERTAVHLASWRGHGPVVKELVSLGAKIWTTDDCDDSPLDDALRCGHDEIARFLLSRIDESDSVELGPGLHKASKGLHSTSGDVVALLLNAGADKDYASKSEHMRTPLHTAAYWGRQEVVRVLLMRQASVDVRDEMDYTPLSIAVSENELKIAEMLLDAGADINLHNKSGHGPLGLESAASQERNSLLEKCVQQGSAELVNLLLRHVREPTFVSKSAYIALRAENTTTLTLLLEHGADINTCNAESKFGTALQECAYYGNLKMAKFLYSCSKPPEINKTGGRFHTSLIASVCLVEESAKHLQNPKGKHDKHREFAEKRLERHKNMFDFLLGKDADVKETGGVYGNVLNASAACGSNDLMKYVIDRTELPWDWVDHEGRSMAHMACTKSQGSTDKLAHLVKYGEKRLLETEDKLGRRPLHFTSGSGNWETELEKDGIDVNARDQDGWTPLHWACRNRYVETIKKLKDRGAALSSRTNNGWTPWHVALYHDNGEFEDLLKTKEYLEDDPKYLDLPKGPSGIHTATCDSCFVVCLSFFLIASLALKYRNVQD</sequence>
<evidence type="ECO:0000256" key="2">
    <source>
        <dbReference type="ARBA" id="ARBA00023043"/>
    </source>
</evidence>
<dbReference type="OrthoDB" id="5428966at2759"/>
<dbReference type="AlphaFoldDB" id="A0A7D8US14"/>
<dbReference type="PROSITE" id="PS50088">
    <property type="entry name" value="ANK_REPEAT"/>
    <property type="match status" value="5"/>
</dbReference>
<evidence type="ECO:0000256" key="3">
    <source>
        <dbReference type="PROSITE-ProRule" id="PRU00023"/>
    </source>
</evidence>
<evidence type="ECO:0000256" key="1">
    <source>
        <dbReference type="ARBA" id="ARBA00022737"/>
    </source>
</evidence>
<dbReference type="PANTHER" id="PTHR24198">
    <property type="entry name" value="ANKYRIN REPEAT AND PROTEIN KINASE DOMAIN-CONTAINING PROTEIN"/>
    <property type="match status" value="1"/>
</dbReference>
<dbReference type="InterPro" id="IPR002110">
    <property type="entry name" value="Ankyrin_rpt"/>
</dbReference>
<keyword evidence="2 3" id="KW-0040">ANK repeat</keyword>
<organism evidence="4 5">
    <name type="scientific">Lachnellula cervina</name>
    <dbReference type="NCBI Taxonomy" id="1316786"/>
    <lineage>
        <taxon>Eukaryota</taxon>
        <taxon>Fungi</taxon>
        <taxon>Dikarya</taxon>
        <taxon>Ascomycota</taxon>
        <taxon>Pezizomycotina</taxon>
        <taxon>Leotiomycetes</taxon>
        <taxon>Helotiales</taxon>
        <taxon>Lachnaceae</taxon>
        <taxon>Lachnellula</taxon>
    </lineage>
</organism>
<feature type="repeat" description="ANK" evidence="3">
    <location>
        <begin position="294"/>
        <end position="326"/>
    </location>
</feature>
<reference evidence="4 5" key="1">
    <citation type="submission" date="2018-05" db="EMBL/GenBank/DDBJ databases">
        <title>Whole genome sequencing for identification of molecular markers to develop diagnostic detection tools for the regulated plant pathogen Lachnellula willkommii.</title>
        <authorList>
            <person name="Giroux E."/>
            <person name="Bilodeau G."/>
        </authorList>
    </citation>
    <scope>NUCLEOTIDE SEQUENCE [LARGE SCALE GENOMIC DNA]</scope>
    <source>
        <strain evidence="4 5">CBS 625.97</strain>
    </source>
</reference>
<dbReference type="SMART" id="SM00248">
    <property type="entry name" value="ANK"/>
    <property type="match status" value="13"/>
</dbReference>
<proteinExistence type="predicted"/>
<dbReference type="InterPro" id="IPR036770">
    <property type="entry name" value="Ankyrin_rpt-contain_sf"/>
</dbReference>
<feature type="repeat" description="ANK" evidence="3">
    <location>
        <begin position="30"/>
        <end position="62"/>
    </location>
</feature>
<dbReference type="PRINTS" id="PR01415">
    <property type="entry name" value="ANKYRIN"/>
</dbReference>
<accession>A0A7D8US14</accession>
<feature type="repeat" description="ANK" evidence="3">
    <location>
        <begin position="192"/>
        <end position="224"/>
    </location>
</feature>